<dbReference type="AlphaFoldDB" id="A0A1I7N3T6"/>
<evidence type="ECO:0000313" key="3">
    <source>
        <dbReference type="Proteomes" id="UP000199074"/>
    </source>
</evidence>
<sequence length="145" mass="14858">MLGLLMPLAGLLGLELDDLGKRARGLIAAYVIIGLFSAIGIGFLIAAGFIALSNAVGALTAAMIMAAAFLAVALLVYLAMSIGENARRRRLAERKKSSDAGAFLTTAALTALPVLAKTPTLVKLGIPAAALAALALMRDRSRPDA</sequence>
<gene>
    <name evidence="2" type="ORF">SAMN05216456_0725</name>
</gene>
<dbReference type="RefSeq" id="WP_092421038.1">
    <property type="nucleotide sequence ID" value="NZ_FPCK01000001.1"/>
</dbReference>
<keyword evidence="1" id="KW-1133">Transmembrane helix</keyword>
<dbReference type="STRING" id="429728.SAMN05216456_0725"/>
<keyword evidence="1" id="KW-0812">Transmembrane</keyword>
<proteinExistence type="predicted"/>
<organism evidence="2 3">
    <name type="scientific">Devosia crocina</name>
    <dbReference type="NCBI Taxonomy" id="429728"/>
    <lineage>
        <taxon>Bacteria</taxon>
        <taxon>Pseudomonadati</taxon>
        <taxon>Pseudomonadota</taxon>
        <taxon>Alphaproteobacteria</taxon>
        <taxon>Hyphomicrobiales</taxon>
        <taxon>Devosiaceae</taxon>
        <taxon>Devosia</taxon>
    </lineage>
</organism>
<evidence type="ECO:0008006" key="4">
    <source>
        <dbReference type="Google" id="ProtNLM"/>
    </source>
</evidence>
<protein>
    <recommendedName>
        <fullName evidence="4">Holin-X, holin superfamily III</fullName>
    </recommendedName>
</protein>
<feature type="transmembrane region" description="Helical" evidence="1">
    <location>
        <begin position="58"/>
        <end position="79"/>
    </location>
</feature>
<dbReference type="Proteomes" id="UP000199074">
    <property type="component" value="Unassembled WGS sequence"/>
</dbReference>
<evidence type="ECO:0000256" key="1">
    <source>
        <dbReference type="SAM" id="Phobius"/>
    </source>
</evidence>
<reference evidence="2 3" key="1">
    <citation type="submission" date="2016-10" db="EMBL/GenBank/DDBJ databases">
        <authorList>
            <person name="de Groot N.N."/>
        </authorList>
    </citation>
    <scope>NUCLEOTIDE SEQUENCE [LARGE SCALE GENOMIC DNA]</scope>
    <source>
        <strain evidence="2 3">IPL20</strain>
    </source>
</reference>
<feature type="transmembrane region" description="Helical" evidence="1">
    <location>
        <begin position="100"/>
        <end position="115"/>
    </location>
</feature>
<accession>A0A1I7N3T6</accession>
<evidence type="ECO:0000313" key="2">
    <source>
        <dbReference type="EMBL" id="SFV29321.1"/>
    </source>
</evidence>
<name>A0A1I7N3T6_9HYPH</name>
<dbReference type="EMBL" id="FPCK01000001">
    <property type="protein sequence ID" value="SFV29321.1"/>
    <property type="molecule type" value="Genomic_DNA"/>
</dbReference>
<keyword evidence="1" id="KW-0472">Membrane</keyword>
<feature type="transmembrane region" description="Helical" evidence="1">
    <location>
        <begin position="27"/>
        <end position="52"/>
    </location>
</feature>
<keyword evidence="3" id="KW-1185">Reference proteome</keyword>